<dbReference type="SMART" id="SM00382">
    <property type="entry name" value="AAA"/>
    <property type="match status" value="1"/>
</dbReference>
<dbReference type="EMBL" id="JARQZJ010000136">
    <property type="protein sequence ID" value="KAK9892607.1"/>
    <property type="molecule type" value="Genomic_DNA"/>
</dbReference>
<dbReference type="GO" id="GO:0140359">
    <property type="term" value="F:ABC-type transporter activity"/>
    <property type="evidence" value="ECO:0007669"/>
    <property type="project" value="InterPro"/>
</dbReference>
<dbReference type="Gene3D" id="3.40.50.300">
    <property type="entry name" value="P-loop containing nucleotide triphosphate hydrolases"/>
    <property type="match status" value="1"/>
</dbReference>
<protein>
    <recommendedName>
        <fullName evidence="8">ABC transporter domain-containing protein</fullName>
    </recommendedName>
</protein>
<dbReference type="InterPro" id="IPR003593">
    <property type="entry name" value="AAA+_ATPase"/>
</dbReference>
<dbReference type="PANTHER" id="PTHR19229:SF250">
    <property type="entry name" value="ABC TRANSPORTER DOMAIN-CONTAINING PROTEIN-RELATED"/>
    <property type="match status" value="1"/>
</dbReference>
<comment type="caution">
    <text evidence="9">The sequence shown here is derived from an EMBL/GenBank/DDBJ whole genome shotgun (WGS) entry which is preliminary data.</text>
</comment>
<dbReference type="SUPFAM" id="SSF52540">
    <property type="entry name" value="P-loop containing nucleoside triphosphate hydrolases"/>
    <property type="match status" value="1"/>
</dbReference>
<keyword evidence="5 7" id="KW-1133">Transmembrane helix</keyword>
<dbReference type="GO" id="GO:0016887">
    <property type="term" value="F:ATP hydrolysis activity"/>
    <property type="evidence" value="ECO:0007669"/>
    <property type="project" value="InterPro"/>
</dbReference>
<evidence type="ECO:0000256" key="1">
    <source>
        <dbReference type="ARBA" id="ARBA00004141"/>
    </source>
</evidence>
<dbReference type="Pfam" id="PF23321">
    <property type="entry name" value="R1_ABCA1"/>
    <property type="match status" value="1"/>
</dbReference>
<dbReference type="Proteomes" id="UP001431783">
    <property type="component" value="Unassembled WGS sequence"/>
</dbReference>
<feature type="transmembrane region" description="Helical" evidence="7">
    <location>
        <begin position="341"/>
        <end position="361"/>
    </location>
</feature>
<keyword evidence="4" id="KW-0067">ATP-binding</keyword>
<dbReference type="GO" id="GO:0005319">
    <property type="term" value="F:lipid transporter activity"/>
    <property type="evidence" value="ECO:0007669"/>
    <property type="project" value="TreeGrafter"/>
</dbReference>
<evidence type="ECO:0000256" key="3">
    <source>
        <dbReference type="ARBA" id="ARBA00022741"/>
    </source>
</evidence>
<evidence type="ECO:0000256" key="2">
    <source>
        <dbReference type="ARBA" id="ARBA00022692"/>
    </source>
</evidence>
<dbReference type="GO" id="GO:0005524">
    <property type="term" value="F:ATP binding"/>
    <property type="evidence" value="ECO:0007669"/>
    <property type="project" value="UniProtKB-KW"/>
</dbReference>
<organism evidence="9 10">
    <name type="scientific">Henosepilachna vigintioctopunctata</name>
    <dbReference type="NCBI Taxonomy" id="420089"/>
    <lineage>
        <taxon>Eukaryota</taxon>
        <taxon>Metazoa</taxon>
        <taxon>Ecdysozoa</taxon>
        <taxon>Arthropoda</taxon>
        <taxon>Hexapoda</taxon>
        <taxon>Insecta</taxon>
        <taxon>Pterygota</taxon>
        <taxon>Neoptera</taxon>
        <taxon>Endopterygota</taxon>
        <taxon>Coleoptera</taxon>
        <taxon>Polyphaga</taxon>
        <taxon>Cucujiformia</taxon>
        <taxon>Coccinelloidea</taxon>
        <taxon>Coccinellidae</taxon>
        <taxon>Epilachninae</taxon>
        <taxon>Epilachnini</taxon>
        <taxon>Henosepilachna</taxon>
    </lineage>
</organism>
<dbReference type="GO" id="GO:0016020">
    <property type="term" value="C:membrane"/>
    <property type="evidence" value="ECO:0007669"/>
    <property type="project" value="UniProtKB-SubCell"/>
</dbReference>
<keyword evidence="10" id="KW-1185">Reference proteome</keyword>
<feature type="transmembrane region" description="Helical" evidence="7">
    <location>
        <begin position="306"/>
        <end position="329"/>
    </location>
</feature>
<proteinExistence type="predicted"/>
<feature type="transmembrane region" description="Helical" evidence="7">
    <location>
        <begin position="226"/>
        <end position="245"/>
    </location>
</feature>
<name>A0AAW1VIZ3_9CUCU</name>
<comment type="subcellular location">
    <subcellularLocation>
        <location evidence="1">Membrane</location>
        <topology evidence="1">Multi-pass membrane protein</topology>
    </subcellularLocation>
</comment>
<evidence type="ECO:0000256" key="4">
    <source>
        <dbReference type="ARBA" id="ARBA00022840"/>
    </source>
</evidence>
<dbReference type="InterPro" id="IPR003439">
    <property type="entry name" value="ABC_transporter-like_ATP-bd"/>
</dbReference>
<accession>A0AAW1VIZ3</accession>
<dbReference type="Pfam" id="PF12698">
    <property type="entry name" value="ABC2_membrane_3"/>
    <property type="match status" value="1"/>
</dbReference>
<dbReference type="CDD" id="cd03263">
    <property type="entry name" value="ABC_subfamily_A"/>
    <property type="match status" value="1"/>
</dbReference>
<reference evidence="9 10" key="1">
    <citation type="submission" date="2023-03" db="EMBL/GenBank/DDBJ databases">
        <title>Genome insight into feeding habits of ladybird beetles.</title>
        <authorList>
            <person name="Li H.-S."/>
            <person name="Huang Y.-H."/>
            <person name="Pang H."/>
        </authorList>
    </citation>
    <scope>NUCLEOTIDE SEQUENCE [LARGE SCALE GENOMIC DNA]</scope>
    <source>
        <strain evidence="9">SYSU_2023b</strain>
        <tissue evidence="9">Whole body</tissue>
    </source>
</reference>
<dbReference type="PANTHER" id="PTHR19229">
    <property type="entry name" value="ATP-BINDING CASSETTE TRANSPORTER SUBFAMILY A ABCA"/>
    <property type="match status" value="1"/>
</dbReference>
<evidence type="ECO:0000313" key="10">
    <source>
        <dbReference type="Proteomes" id="UP001431783"/>
    </source>
</evidence>
<dbReference type="FunFam" id="3.40.50.300:FF:000327">
    <property type="entry name" value="ATP-binding cassette sub-family A member 3"/>
    <property type="match status" value="1"/>
</dbReference>
<dbReference type="InterPro" id="IPR013525">
    <property type="entry name" value="ABC2_TM"/>
</dbReference>
<dbReference type="InterPro" id="IPR056264">
    <property type="entry name" value="R2_ABCA1-4-like"/>
</dbReference>
<feature type="transmembrane region" description="Helical" evidence="7">
    <location>
        <begin position="432"/>
        <end position="454"/>
    </location>
</feature>
<dbReference type="InterPro" id="IPR027417">
    <property type="entry name" value="P-loop_NTPase"/>
</dbReference>
<keyword evidence="3" id="KW-0547">Nucleotide-binding</keyword>
<evidence type="ECO:0000256" key="7">
    <source>
        <dbReference type="SAM" id="Phobius"/>
    </source>
</evidence>
<dbReference type="AlphaFoldDB" id="A0AAW1VIZ3"/>
<dbReference type="InterPro" id="IPR026082">
    <property type="entry name" value="ABCA"/>
</dbReference>
<gene>
    <name evidence="9" type="ORF">WA026_020988</name>
</gene>
<evidence type="ECO:0000313" key="9">
    <source>
        <dbReference type="EMBL" id="KAK9892607.1"/>
    </source>
</evidence>
<sequence length="834" mass="94719">MKVGSSGTGKEYAKLKNTHEFGTNNGIDIDMDIGKSVQGMTLYLNQSLAIALKKIFTVKRSWGMELFKIVLPVLYVILVLSSEESVVEDTFYISRSFQLDQYNQPVTLVEMNGHLQESFVDFVRDMKQTVEITSNMTQRILELTRASPSSVIYKYIVGASFEINREYAWFSGEPYHSIPLSLQLLLQQKYKSILGKNYNLNFVNYPLPKNISFDETLFHTYSSGSVTIISLSLAVAYIGTFYILFNIKERISQAKHLQFVSGVNVFVFRLVSLVCDMLTFSLPCVAILIAFAIIKPIGMSSGEELGTLALFFFSFGVAVMPWMYLFSFFFTIPSTGYSRMFFLSFITGFPVVMIMFILNVIKWKYESLANWIMRIFPHYNFVQAANTVVTSYSCRKITKECLKFSTENDCRKHLCELNCCGTMMSYFGYNLMMLYLVAAITFLLILLVDLKLFANLVQMILKRMAKPPQLPEYVDVDVMEENNFVKTHSVEQLQSQYVLILRDLTKHYCRMTAVNGLNLTVKKAECFGLLGVNGAGKTTTFKMMTGDEMISFGDGWINGYSISKEMKKVNCFIGYCPQFDALLDNLTARETLKIFCLIRGIPRNECNLTSEKLARDFDFTEHLDKEVRQLSGGNKRKLSTAIALVGDSPIIFLDEPTTGMDPATKRQLWNSLTKIRDSGKSIILTSHSMEECEALCTRLAIMVNGNFQCLGSTQHLKSKFAEGYSVTIKVRKPDNSAGLEHTDTTNIEQFMAQNFPAAELREKHQELLAYFIRDENVTWSKLFGILEMAKGHLGIEDYSVGQASLEQVFLTFTKKQLLDEEVVVNKGCCRPWCC</sequence>
<evidence type="ECO:0000256" key="6">
    <source>
        <dbReference type="ARBA" id="ARBA00023136"/>
    </source>
</evidence>
<dbReference type="PROSITE" id="PS50893">
    <property type="entry name" value="ABC_TRANSPORTER_2"/>
    <property type="match status" value="1"/>
</dbReference>
<evidence type="ECO:0000259" key="8">
    <source>
        <dbReference type="PROSITE" id="PS50893"/>
    </source>
</evidence>
<dbReference type="Pfam" id="PF00005">
    <property type="entry name" value="ABC_tran"/>
    <property type="match status" value="1"/>
</dbReference>
<keyword evidence="6 7" id="KW-0472">Membrane</keyword>
<feature type="transmembrane region" description="Helical" evidence="7">
    <location>
        <begin position="266"/>
        <end position="294"/>
    </location>
</feature>
<feature type="domain" description="ABC transporter" evidence="8">
    <location>
        <begin position="499"/>
        <end position="729"/>
    </location>
</feature>
<keyword evidence="2 7" id="KW-0812">Transmembrane</keyword>
<evidence type="ECO:0000256" key="5">
    <source>
        <dbReference type="ARBA" id="ARBA00022989"/>
    </source>
</evidence>